<evidence type="ECO:0000313" key="13">
    <source>
        <dbReference type="EMBL" id="CAE0606496.1"/>
    </source>
</evidence>
<dbReference type="InterPro" id="IPR013155">
    <property type="entry name" value="M/V/L/I-tRNA-synth_anticd-bd"/>
</dbReference>
<keyword evidence="4 10" id="KW-0547">Nucleotide-binding</keyword>
<dbReference type="InterPro" id="IPR002300">
    <property type="entry name" value="aa-tRNA-synth_Ia"/>
</dbReference>
<feature type="domain" description="Methionyl/Valyl/Leucyl/Isoleucyl-tRNA synthetase anticodon-binding" evidence="12">
    <location>
        <begin position="796"/>
        <end position="927"/>
    </location>
</feature>
<evidence type="ECO:0000256" key="8">
    <source>
        <dbReference type="ARBA" id="ARBA00030520"/>
    </source>
</evidence>
<dbReference type="Gene3D" id="3.90.740.10">
    <property type="entry name" value="Valyl/Leucyl/Isoleucyl-tRNA synthetase, editing domain"/>
    <property type="match status" value="1"/>
</dbReference>
<dbReference type="AlphaFoldDB" id="A0A7S3U8U3"/>
<evidence type="ECO:0000256" key="1">
    <source>
        <dbReference type="ARBA" id="ARBA00005594"/>
    </source>
</evidence>
<evidence type="ECO:0000256" key="3">
    <source>
        <dbReference type="ARBA" id="ARBA00022598"/>
    </source>
</evidence>
<dbReference type="FunFam" id="3.90.740.10:FF:000001">
    <property type="entry name" value="Leucine--tRNA ligase, cytoplasmic"/>
    <property type="match status" value="1"/>
</dbReference>
<keyword evidence="7 10" id="KW-0030">Aminoacyl-tRNA synthetase</keyword>
<sequence length="1082" mass="121669">MAAGAAEKTNQQTNTARRDLLLQLQKEAQQKWSAEKVFEVDAPQGGANKELKWTGNFPYPYMNGLLHLGHAFSLSKLEFAAAFHRVCGRHVLFPQGFHCTGMPIKACADKLKREIAQFGDPPAFPEEQEEVVEENVGDTNGEAEAKHKGKKSKLVAKTGKLNYQWQIMRSLGIPEGEISAFQEAEHWLRYFPPKALDDIAALGCGVDWRRSFITTDVNPYYDSFVCWHMNTLRKKGKIVKDKRYTIYSPLDGQPCADHDRATGEGVGPQEYTLIKMKAIELPGRLQQLEGKDVFFLAATLRPETMYGQTNCWILPDGEYGAYRAFENEVYVMSSRSALNLAFQERLPLYGEPELLLSLTGHDLLGVPLKAPNAIHERIYTLPMLTILTNKGTGVVTSVPSDSPDDYMALCDLKKKEKLREKYGVKDGWVLPFEVIPIVNIPEFGDTSAPTVCAELKIQSQNDTAKLAEAKNRTYLKGFTEGTMLVGEFAGQKVQVAKPLIREAMLANGEAVAYSEPEKPVMSRSGDDCVVALTDQWYLLYGEEEWLAKAKQCLDQMELYSEDARRAFEHTLGWLKQWACSRSYGLGTRLPWDQEFLVESLSDSTIYMAYYTIAHILQGGNIYGEGESLVTPDQLSEEVWDFIFLNGPAPQGSTIDSAILEKCRQEFRYWYPFDLRVSGKDLIQNHLTFCIYNHVAVWDSNPDMWPRSFRCNGHLQLNSEKMSKSTGNFKTLREAIEEYSADAVRIALADAGDSMDDANMVEATANAAILRLTKELTWAEEVLSAPLRQDDATTFADRVFDNELNYAVRSTYEAYENLMFREALKTGWFELLLARDTYRLACGAEGMHRDLIQRFIEVSAILLAPITPHTSEHVWQKLLKKEGTILKVGWPDAAKPDLILQKAARYLEDQIVSLRKLIMKYEASSKKKNKSGPAPKVAGVTLFVAAEFQGWKAHILRLLAGKFVESDASFADNTDQVALGEVARLAEGEGLPAKKMQQQVMPFVKFKKEEAVKAKSSVVLDLRLPFDERATLVDNAEYVKRSLNLETFNVFLSTDEEQRKAVEKECNVQGASPGVPAVHFQTK</sequence>
<evidence type="ECO:0000256" key="5">
    <source>
        <dbReference type="ARBA" id="ARBA00022840"/>
    </source>
</evidence>
<keyword evidence="6 10" id="KW-0648">Protein biosynthesis</keyword>
<gene>
    <name evidence="13" type="ORF">PSAL00342_LOCUS312</name>
</gene>
<feature type="domain" description="Aminoacyl-tRNA synthetase class Ia" evidence="11">
    <location>
        <begin position="186"/>
        <end position="758"/>
    </location>
</feature>
<organism evidence="13">
    <name type="scientific">Picocystis salinarum</name>
    <dbReference type="NCBI Taxonomy" id="88271"/>
    <lineage>
        <taxon>Eukaryota</taxon>
        <taxon>Viridiplantae</taxon>
        <taxon>Chlorophyta</taxon>
        <taxon>Picocystophyceae</taxon>
        <taxon>Picocystales</taxon>
        <taxon>Picocystaceae</taxon>
        <taxon>Picocystis</taxon>
    </lineage>
</organism>
<protein>
    <recommendedName>
        <fullName evidence="2">leucine--tRNA ligase</fullName>
        <ecNumber evidence="2">6.1.1.4</ecNumber>
    </recommendedName>
    <alternativeName>
        <fullName evidence="8">Leucyl-tRNA synthetase</fullName>
    </alternativeName>
</protein>
<dbReference type="InterPro" id="IPR009008">
    <property type="entry name" value="Val/Leu/Ile-tRNA-synth_edit"/>
</dbReference>
<comment type="similarity">
    <text evidence="1 10">Belongs to the class-I aminoacyl-tRNA synthetase family.</text>
</comment>
<dbReference type="Gene3D" id="1.10.730.10">
    <property type="entry name" value="Isoleucyl-tRNA Synthetase, Domain 1"/>
    <property type="match status" value="1"/>
</dbReference>
<dbReference type="SUPFAM" id="SSF50677">
    <property type="entry name" value="ValRS/IleRS/LeuRS editing domain"/>
    <property type="match status" value="1"/>
</dbReference>
<evidence type="ECO:0000259" key="12">
    <source>
        <dbReference type="Pfam" id="PF08264"/>
    </source>
</evidence>
<dbReference type="PROSITE" id="PS00178">
    <property type="entry name" value="AA_TRNA_LIGASE_I"/>
    <property type="match status" value="1"/>
</dbReference>
<accession>A0A7S3U8U3</accession>
<evidence type="ECO:0000256" key="2">
    <source>
        <dbReference type="ARBA" id="ARBA00013164"/>
    </source>
</evidence>
<dbReference type="NCBIfam" id="TIGR00395">
    <property type="entry name" value="leuS_arch"/>
    <property type="match status" value="1"/>
</dbReference>
<evidence type="ECO:0000256" key="6">
    <source>
        <dbReference type="ARBA" id="ARBA00022917"/>
    </source>
</evidence>
<comment type="catalytic activity">
    <reaction evidence="9">
        <text>tRNA(Leu) + L-leucine + ATP = L-leucyl-tRNA(Leu) + AMP + diphosphate</text>
        <dbReference type="Rhea" id="RHEA:11688"/>
        <dbReference type="Rhea" id="RHEA-COMP:9613"/>
        <dbReference type="Rhea" id="RHEA-COMP:9622"/>
        <dbReference type="ChEBI" id="CHEBI:30616"/>
        <dbReference type="ChEBI" id="CHEBI:33019"/>
        <dbReference type="ChEBI" id="CHEBI:57427"/>
        <dbReference type="ChEBI" id="CHEBI:78442"/>
        <dbReference type="ChEBI" id="CHEBI:78494"/>
        <dbReference type="ChEBI" id="CHEBI:456215"/>
        <dbReference type="EC" id="6.1.1.4"/>
    </reaction>
</comment>
<dbReference type="Pfam" id="PF08264">
    <property type="entry name" value="Anticodon_1"/>
    <property type="match status" value="1"/>
</dbReference>
<dbReference type="SUPFAM" id="SSF47323">
    <property type="entry name" value="Anticodon-binding domain of a subclass of class I aminoacyl-tRNA synthetases"/>
    <property type="match status" value="1"/>
</dbReference>
<dbReference type="PANTHER" id="PTHR45794">
    <property type="entry name" value="LEUCYL-TRNA SYNTHETASE"/>
    <property type="match status" value="1"/>
</dbReference>
<name>A0A7S3U8U3_9CHLO</name>
<evidence type="ECO:0000256" key="9">
    <source>
        <dbReference type="ARBA" id="ARBA00047469"/>
    </source>
</evidence>
<dbReference type="InterPro" id="IPR001412">
    <property type="entry name" value="aa-tRNA-synth_I_CS"/>
</dbReference>
<dbReference type="Pfam" id="PF00133">
    <property type="entry name" value="tRNA-synt_1"/>
    <property type="match status" value="2"/>
</dbReference>
<keyword evidence="3 10" id="KW-0436">Ligase</keyword>
<dbReference type="InterPro" id="IPR009080">
    <property type="entry name" value="tRNAsynth_Ia_anticodon-bd"/>
</dbReference>
<dbReference type="Gene3D" id="3.40.50.620">
    <property type="entry name" value="HUPs"/>
    <property type="match status" value="1"/>
</dbReference>
<dbReference type="EC" id="6.1.1.4" evidence="2"/>
<dbReference type="GO" id="GO:0005524">
    <property type="term" value="F:ATP binding"/>
    <property type="evidence" value="ECO:0007669"/>
    <property type="project" value="UniProtKB-KW"/>
</dbReference>
<evidence type="ECO:0000256" key="10">
    <source>
        <dbReference type="RuleBase" id="RU363035"/>
    </source>
</evidence>
<dbReference type="PANTHER" id="PTHR45794:SF1">
    <property type="entry name" value="LEUCINE--TRNA LIGASE, CYTOPLASMIC"/>
    <property type="match status" value="1"/>
</dbReference>
<dbReference type="GO" id="GO:0009791">
    <property type="term" value="P:post-embryonic development"/>
    <property type="evidence" value="ECO:0007669"/>
    <property type="project" value="UniProtKB-ARBA"/>
</dbReference>
<dbReference type="GO" id="GO:0006429">
    <property type="term" value="P:leucyl-tRNA aminoacylation"/>
    <property type="evidence" value="ECO:0007669"/>
    <property type="project" value="InterPro"/>
</dbReference>
<feature type="domain" description="Aminoacyl-tRNA synthetase class Ia" evidence="11">
    <location>
        <begin position="29"/>
        <end position="110"/>
    </location>
</feature>
<keyword evidence="5 10" id="KW-0067">ATP-binding</keyword>
<evidence type="ECO:0000256" key="4">
    <source>
        <dbReference type="ARBA" id="ARBA00022741"/>
    </source>
</evidence>
<dbReference type="SUPFAM" id="SSF52374">
    <property type="entry name" value="Nucleotidylyl transferase"/>
    <property type="match status" value="1"/>
</dbReference>
<dbReference type="InterPro" id="IPR014729">
    <property type="entry name" value="Rossmann-like_a/b/a_fold"/>
</dbReference>
<evidence type="ECO:0000259" key="11">
    <source>
        <dbReference type="Pfam" id="PF00133"/>
    </source>
</evidence>
<dbReference type="CDD" id="cd07959">
    <property type="entry name" value="Anticodon_Ia_Leu_AEc"/>
    <property type="match status" value="1"/>
</dbReference>
<reference evidence="13" key="1">
    <citation type="submission" date="2021-01" db="EMBL/GenBank/DDBJ databases">
        <authorList>
            <person name="Corre E."/>
            <person name="Pelletier E."/>
            <person name="Niang G."/>
            <person name="Scheremetjew M."/>
            <person name="Finn R."/>
            <person name="Kale V."/>
            <person name="Holt S."/>
            <person name="Cochrane G."/>
            <person name="Meng A."/>
            <person name="Brown T."/>
            <person name="Cohen L."/>
        </authorList>
    </citation>
    <scope>NUCLEOTIDE SEQUENCE</scope>
    <source>
        <strain evidence="13">CCMP1897</strain>
    </source>
</reference>
<dbReference type="FunFam" id="1.10.730.10:FF:000020">
    <property type="entry name" value="Leucine--tRNA ligase cytoplasmic"/>
    <property type="match status" value="1"/>
</dbReference>
<dbReference type="GO" id="GO:0002161">
    <property type="term" value="F:aminoacyl-tRNA deacylase activity"/>
    <property type="evidence" value="ECO:0007669"/>
    <property type="project" value="InterPro"/>
</dbReference>
<dbReference type="InterPro" id="IPR004493">
    <property type="entry name" value="Leu-tRNA-synth_Ia_arc/euk"/>
</dbReference>
<dbReference type="GO" id="GO:0048608">
    <property type="term" value="P:reproductive structure development"/>
    <property type="evidence" value="ECO:0007669"/>
    <property type="project" value="UniProtKB-ARBA"/>
</dbReference>
<evidence type="ECO:0000256" key="7">
    <source>
        <dbReference type="ARBA" id="ARBA00023146"/>
    </source>
</evidence>
<proteinExistence type="inferred from homology"/>
<dbReference type="GO" id="GO:0004823">
    <property type="term" value="F:leucine-tRNA ligase activity"/>
    <property type="evidence" value="ECO:0007669"/>
    <property type="project" value="UniProtKB-EC"/>
</dbReference>
<dbReference type="EMBL" id="HBIS01000374">
    <property type="protein sequence ID" value="CAE0606496.1"/>
    <property type="molecule type" value="Transcribed_RNA"/>
</dbReference>